<evidence type="ECO:0000259" key="1">
    <source>
        <dbReference type="Pfam" id="PF13614"/>
    </source>
</evidence>
<organism evidence="2 3">
    <name type="scientific">Geoalkalibacter halelectricus</name>
    <dbReference type="NCBI Taxonomy" id="2847045"/>
    <lineage>
        <taxon>Bacteria</taxon>
        <taxon>Pseudomonadati</taxon>
        <taxon>Thermodesulfobacteriota</taxon>
        <taxon>Desulfuromonadia</taxon>
        <taxon>Desulfuromonadales</taxon>
        <taxon>Geoalkalibacteraceae</taxon>
        <taxon>Geoalkalibacter</taxon>
    </lineage>
</organism>
<feature type="domain" description="AAA" evidence="1">
    <location>
        <begin position="2"/>
        <end position="178"/>
    </location>
</feature>
<proteinExistence type="predicted"/>
<dbReference type="CDD" id="cd02042">
    <property type="entry name" value="ParAB_family"/>
    <property type="match status" value="1"/>
</dbReference>
<dbReference type="SUPFAM" id="SSF52540">
    <property type="entry name" value="P-loop containing nucleoside triphosphate hydrolases"/>
    <property type="match status" value="1"/>
</dbReference>
<name>A0ABY5ZG67_9BACT</name>
<dbReference type="InterPro" id="IPR025669">
    <property type="entry name" value="AAA_dom"/>
</dbReference>
<evidence type="ECO:0000313" key="3">
    <source>
        <dbReference type="Proteomes" id="UP001060414"/>
    </source>
</evidence>
<dbReference type="Gene3D" id="3.40.50.300">
    <property type="entry name" value="P-loop containing nucleotide triphosphate hydrolases"/>
    <property type="match status" value="1"/>
</dbReference>
<dbReference type="InterPro" id="IPR050678">
    <property type="entry name" value="DNA_Partitioning_ATPase"/>
</dbReference>
<gene>
    <name evidence="2" type="ORF">L9S41_10165</name>
</gene>
<dbReference type="InterPro" id="IPR027417">
    <property type="entry name" value="P-loop_NTPase"/>
</dbReference>
<evidence type="ECO:0000313" key="2">
    <source>
        <dbReference type="EMBL" id="UWZ78063.1"/>
    </source>
</evidence>
<dbReference type="RefSeq" id="WP_260746412.1">
    <property type="nucleotide sequence ID" value="NZ_CP092109.1"/>
</dbReference>
<sequence>MAKIIAIANQKGGVGKTTTAVNLAASLAAAEKRTLLVDMDPQANACTGLGIDKSRLNATVYHALLGEVDTREIILPTDLDLLRVLPSNTDLIGAEIELVTALAREVKLKSALEPLRNDFDFMVIDCPPSLGLLTVNALTAADSVLVPLQCEFYAMEGLSQLMNTIRIIKAQLNPRLAIHGILLTMFDGRNNLSHQVSEEIRTHFDGKVFHTVIPRNVRLSEAPSHGLPVLLYDVNSKGTAAYLDLAREIIGMGG</sequence>
<dbReference type="Pfam" id="PF13614">
    <property type="entry name" value="AAA_31"/>
    <property type="match status" value="1"/>
</dbReference>
<keyword evidence="3" id="KW-1185">Reference proteome</keyword>
<dbReference type="PANTHER" id="PTHR13696">
    <property type="entry name" value="P-LOOP CONTAINING NUCLEOSIDE TRIPHOSPHATE HYDROLASE"/>
    <property type="match status" value="1"/>
</dbReference>
<protein>
    <submittedName>
        <fullName evidence="2">AAA family ATPase</fullName>
    </submittedName>
</protein>
<dbReference type="EMBL" id="CP092109">
    <property type="protein sequence ID" value="UWZ78063.1"/>
    <property type="molecule type" value="Genomic_DNA"/>
</dbReference>
<dbReference type="PANTHER" id="PTHR13696:SF52">
    <property type="entry name" value="PARA FAMILY PROTEIN CT_582"/>
    <property type="match status" value="1"/>
</dbReference>
<dbReference type="Proteomes" id="UP001060414">
    <property type="component" value="Chromosome"/>
</dbReference>
<reference evidence="2" key="1">
    <citation type="journal article" date="2022" name="Environ. Microbiol.">
        <title>Geoalkalibacter halelectricus SAP #1 sp. nov. possessing extracellular electron transfer and mineral#reducing capabilities from a haloalkaline environment.</title>
        <authorList>
            <person name="Yadav S."/>
            <person name="Singh R."/>
            <person name="Sundharam S.S."/>
            <person name="Chaudhary S."/>
            <person name="Krishnamurthi S."/>
            <person name="Patil S.A."/>
        </authorList>
    </citation>
    <scope>NUCLEOTIDE SEQUENCE</scope>
    <source>
        <strain evidence="2">SAP-1</strain>
    </source>
</reference>
<dbReference type="PIRSF" id="PIRSF009320">
    <property type="entry name" value="Nuc_binding_HP_1000"/>
    <property type="match status" value="1"/>
</dbReference>
<accession>A0ABY5ZG67</accession>